<reference evidence="5" key="2">
    <citation type="journal article" date="2024" name="Plant">
        <title>Genomic evolution and insights into agronomic trait innovations of Sesamum species.</title>
        <authorList>
            <person name="Miao H."/>
            <person name="Wang L."/>
            <person name="Qu L."/>
            <person name="Liu H."/>
            <person name="Sun Y."/>
            <person name="Le M."/>
            <person name="Wang Q."/>
            <person name="Wei S."/>
            <person name="Zheng Y."/>
            <person name="Lin W."/>
            <person name="Duan Y."/>
            <person name="Cao H."/>
            <person name="Xiong S."/>
            <person name="Wang X."/>
            <person name="Wei L."/>
            <person name="Li C."/>
            <person name="Ma Q."/>
            <person name="Ju M."/>
            <person name="Zhao R."/>
            <person name="Li G."/>
            <person name="Mu C."/>
            <person name="Tian Q."/>
            <person name="Mei H."/>
            <person name="Zhang T."/>
            <person name="Gao T."/>
            <person name="Zhang H."/>
        </authorList>
    </citation>
    <scope>NUCLEOTIDE SEQUENCE</scope>
    <source>
        <strain evidence="5">KEN1</strain>
    </source>
</reference>
<dbReference type="GO" id="GO:0005975">
    <property type="term" value="P:carbohydrate metabolic process"/>
    <property type="evidence" value="ECO:0007669"/>
    <property type="project" value="InterPro"/>
</dbReference>
<evidence type="ECO:0000313" key="5">
    <source>
        <dbReference type="EMBL" id="KAL0394218.1"/>
    </source>
</evidence>
<comment type="similarity">
    <text evidence="1 4">Belongs to the glycosyl hydrolase 1 family.</text>
</comment>
<protein>
    <submittedName>
        <fullName evidence="5">Oleuropein beta-glucosidase</fullName>
    </submittedName>
</protein>
<keyword evidence="2" id="KW-0378">Hydrolase</keyword>
<name>A0AAW2SQY5_9LAMI</name>
<dbReference type="InterPro" id="IPR001360">
    <property type="entry name" value="Glyco_hydro_1"/>
</dbReference>
<gene>
    <name evidence="5" type="ORF">Slati_4388000</name>
</gene>
<dbReference type="AlphaFoldDB" id="A0AAW2SQY5"/>
<dbReference type="GO" id="GO:0008422">
    <property type="term" value="F:beta-glucosidase activity"/>
    <property type="evidence" value="ECO:0007669"/>
    <property type="project" value="TreeGrafter"/>
</dbReference>
<accession>A0AAW2SQY5</accession>
<dbReference type="SUPFAM" id="SSF51445">
    <property type="entry name" value="(Trans)glycosidases"/>
    <property type="match status" value="1"/>
</dbReference>
<dbReference type="Pfam" id="PF00232">
    <property type="entry name" value="Glyco_hydro_1"/>
    <property type="match status" value="3"/>
</dbReference>
<evidence type="ECO:0000256" key="2">
    <source>
        <dbReference type="ARBA" id="ARBA00022801"/>
    </source>
</evidence>
<dbReference type="InterPro" id="IPR033132">
    <property type="entry name" value="GH_1_N_CS"/>
</dbReference>
<evidence type="ECO:0000256" key="1">
    <source>
        <dbReference type="ARBA" id="ARBA00010838"/>
    </source>
</evidence>
<organism evidence="5">
    <name type="scientific">Sesamum latifolium</name>
    <dbReference type="NCBI Taxonomy" id="2727402"/>
    <lineage>
        <taxon>Eukaryota</taxon>
        <taxon>Viridiplantae</taxon>
        <taxon>Streptophyta</taxon>
        <taxon>Embryophyta</taxon>
        <taxon>Tracheophyta</taxon>
        <taxon>Spermatophyta</taxon>
        <taxon>Magnoliopsida</taxon>
        <taxon>eudicotyledons</taxon>
        <taxon>Gunneridae</taxon>
        <taxon>Pentapetalae</taxon>
        <taxon>asterids</taxon>
        <taxon>lamiids</taxon>
        <taxon>Lamiales</taxon>
        <taxon>Pedaliaceae</taxon>
        <taxon>Sesamum</taxon>
    </lineage>
</organism>
<proteinExistence type="inferred from homology"/>
<reference evidence="5" key="1">
    <citation type="submission" date="2020-06" db="EMBL/GenBank/DDBJ databases">
        <authorList>
            <person name="Li T."/>
            <person name="Hu X."/>
            <person name="Zhang T."/>
            <person name="Song X."/>
            <person name="Zhang H."/>
            <person name="Dai N."/>
            <person name="Sheng W."/>
            <person name="Hou X."/>
            <person name="Wei L."/>
        </authorList>
    </citation>
    <scope>NUCLEOTIDE SEQUENCE</scope>
    <source>
        <strain evidence="5">KEN1</strain>
        <tissue evidence="5">Leaf</tissue>
    </source>
</reference>
<dbReference type="InterPro" id="IPR017853">
    <property type="entry name" value="GH"/>
</dbReference>
<dbReference type="Gene3D" id="3.20.20.80">
    <property type="entry name" value="Glycosidases"/>
    <property type="match status" value="2"/>
</dbReference>
<dbReference type="PRINTS" id="PR00131">
    <property type="entry name" value="GLHYDRLASE1"/>
</dbReference>
<dbReference type="PANTHER" id="PTHR10353">
    <property type="entry name" value="GLYCOSYL HYDROLASE"/>
    <property type="match status" value="1"/>
</dbReference>
<dbReference type="EMBL" id="JACGWN010000016">
    <property type="protein sequence ID" value="KAL0394218.1"/>
    <property type="molecule type" value="Genomic_DNA"/>
</dbReference>
<evidence type="ECO:0000256" key="4">
    <source>
        <dbReference type="RuleBase" id="RU003690"/>
    </source>
</evidence>
<dbReference type="PROSITE" id="PS00653">
    <property type="entry name" value="GLYCOSYL_HYDROL_F1_2"/>
    <property type="match status" value="1"/>
</dbReference>
<sequence length="511" mass="58372">MESNKSLAVLNSPADYEDQFHDELNSKVRNHNSHITRNDFPPYFVFGAATAAYQFEGAAAQGGRGPSIWDTFALKTPGRIVDGSNGNVATDMYTRFEEDITMMKKMGFDAYRFSFSWSRILPSLEPYVTLFHFDLPQALEEEYGGFLSKKIVKDFREYAELCFWEFGDRVKHWITVNEPSAYSVNGYASCTFPPSQAISSAYVSALAPQSKDYVFDQALADVDLTSTPPHSNNINNRNLYGSGSNEYDPKNVYTAARNMLLAHSEAVHSYRTKFQGHQGGKIGITLCGIWYEPLNEHDQDDIDAHKRALDFSLGWCLEPIVTGHYPKNMIDYVPPENLAPFSQSESQRLKGSYDFLGLNYYTAIYASNDPDPQCEDGYFKDQHVKYQSVDEKSDCKLTACEACVDPVRIKYHQDHFAYILKAMHDKDYPVDVRGYFLWSWSDNFEWAEGYSVRFGLMYVDFMNNLTRYPKHSAIWFTKFLTRTNPLGGLKKREIVDTAESEVEKRLKAVGK</sequence>
<evidence type="ECO:0000256" key="3">
    <source>
        <dbReference type="ARBA" id="ARBA00023295"/>
    </source>
</evidence>
<dbReference type="PANTHER" id="PTHR10353:SF137">
    <property type="entry name" value="MYROSINASE 3-RELATED"/>
    <property type="match status" value="1"/>
</dbReference>
<keyword evidence="3" id="KW-0326">Glycosidase</keyword>
<comment type="caution">
    <text evidence="5">The sequence shown here is derived from an EMBL/GenBank/DDBJ whole genome shotgun (WGS) entry which is preliminary data.</text>
</comment>